<gene>
    <name evidence="2" type="ORF">MSPICULIGERA_LOCUS2598</name>
</gene>
<accession>A0AA36C7N6</accession>
<feature type="compositionally biased region" description="Basic residues" evidence="1">
    <location>
        <begin position="227"/>
        <end position="238"/>
    </location>
</feature>
<dbReference type="AlphaFoldDB" id="A0AA36C7N6"/>
<comment type="caution">
    <text evidence="2">The sequence shown here is derived from an EMBL/GenBank/DDBJ whole genome shotgun (WGS) entry which is preliminary data.</text>
</comment>
<name>A0AA36C7N6_9BILA</name>
<evidence type="ECO:0000313" key="3">
    <source>
        <dbReference type="Proteomes" id="UP001177023"/>
    </source>
</evidence>
<feature type="compositionally biased region" description="Basic and acidic residues" evidence="1">
    <location>
        <begin position="180"/>
        <end position="191"/>
    </location>
</feature>
<sequence length="521" mass="57785">MKEELPLAPYNVKLFCRAGPQNATSRTSECPSSATACGYFEFETKDPAVPSEKIEVHECVDNGVLLKESEEYEDDINSQSLFEDLCGAVPRCSVLHLRALNTNFLKYIIAAHNIKLKQIAKPTVKFCCALYHSTLNRLVTSGRDVLPSIAAPPLRCGQEQCGAGAIGCLIHSRYGRKSEFEGRPAKVDGRAPPKGASNQEEEEEGEYIEEYEVDEDDLMITPDRQGKSKPRKSNRKLRAAQSSDEYEDQIKAVEFSFGDDEDTYLKGMDVIEYEDVPSETGDGATTKKEIVLLRSGGPGPRTSDPEPYVSIEKEYEDGFEEGEQVCVYRHLNDEQYRYCLLIHSEKDGDRCYEHRGHSVCCCFVAPDQTTCDPHDLDLVVPAPALKPKKKLLTTATPPITHQPNQGLGDVPSDDDNRVKIDLDVTTTVTSQIPGTTLSSDITTTHITSVGKPAKKRKGRPRITATAKPSPNVRQGCRLVYVGSRWKDGGQLTPRLECSATMKNLLNSLVIFIAVCQVWWMA</sequence>
<evidence type="ECO:0000256" key="1">
    <source>
        <dbReference type="SAM" id="MobiDB-lite"/>
    </source>
</evidence>
<dbReference type="Proteomes" id="UP001177023">
    <property type="component" value="Unassembled WGS sequence"/>
</dbReference>
<keyword evidence="3" id="KW-1185">Reference proteome</keyword>
<evidence type="ECO:0000313" key="2">
    <source>
        <dbReference type="EMBL" id="CAJ0563896.1"/>
    </source>
</evidence>
<feature type="compositionally biased region" description="Acidic residues" evidence="1">
    <location>
        <begin position="199"/>
        <end position="218"/>
    </location>
</feature>
<feature type="non-terminal residue" evidence="2">
    <location>
        <position position="1"/>
    </location>
</feature>
<feature type="region of interest" description="Disordered" evidence="1">
    <location>
        <begin position="448"/>
        <end position="468"/>
    </location>
</feature>
<reference evidence="2" key="1">
    <citation type="submission" date="2023-06" db="EMBL/GenBank/DDBJ databases">
        <authorList>
            <person name="Delattre M."/>
        </authorList>
    </citation>
    <scope>NUCLEOTIDE SEQUENCE</scope>
    <source>
        <strain evidence="2">AF72</strain>
    </source>
</reference>
<protein>
    <submittedName>
        <fullName evidence="2">Uncharacterized protein</fullName>
    </submittedName>
</protein>
<proteinExistence type="predicted"/>
<organism evidence="2 3">
    <name type="scientific">Mesorhabditis spiculigera</name>
    <dbReference type="NCBI Taxonomy" id="96644"/>
    <lineage>
        <taxon>Eukaryota</taxon>
        <taxon>Metazoa</taxon>
        <taxon>Ecdysozoa</taxon>
        <taxon>Nematoda</taxon>
        <taxon>Chromadorea</taxon>
        <taxon>Rhabditida</taxon>
        <taxon>Rhabditina</taxon>
        <taxon>Rhabditomorpha</taxon>
        <taxon>Rhabditoidea</taxon>
        <taxon>Rhabditidae</taxon>
        <taxon>Mesorhabditinae</taxon>
        <taxon>Mesorhabditis</taxon>
    </lineage>
</organism>
<dbReference type="EMBL" id="CATQJA010000753">
    <property type="protein sequence ID" value="CAJ0563896.1"/>
    <property type="molecule type" value="Genomic_DNA"/>
</dbReference>
<feature type="region of interest" description="Disordered" evidence="1">
    <location>
        <begin position="180"/>
        <end position="245"/>
    </location>
</feature>